<name>A0ABT2HBG4_9MICO</name>
<keyword evidence="2" id="KW-1185">Reference proteome</keyword>
<sequence>LAELNGVSNDEVLSWGHMKMFFRMMYPKDSLFITNGVNPSSLPMFAGTSWSRHWPGRYLMSSTDHGATREAGNPWTVSTNAAGGSFNFTLSTGNLPAHNHGMGHTHHIDFMSQAMDRNSSHSHHGVVARGSWEIGGNNWTYWNFQGIGNTEATDTNHLHHIVGDTQGTRNQTDNTGSGSAISYAPAVSGVCMWIRNDTKQPWEL</sequence>
<dbReference type="EMBL" id="JANLCJ010000533">
    <property type="protein sequence ID" value="MCS5737244.1"/>
    <property type="molecule type" value="Genomic_DNA"/>
</dbReference>
<feature type="non-terminal residue" evidence="1">
    <location>
        <position position="1"/>
    </location>
</feature>
<dbReference type="RefSeq" id="WP_259543589.1">
    <property type="nucleotide sequence ID" value="NZ_JANLCJ010000533.1"/>
</dbReference>
<feature type="non-terminal residue" evidence="1">
    <location>
        <position position="204"/>
    </location>
</feature>
<dbReference type="Proteomes" id="UP001165586">
    <property type="component" value="Unassembled WGS sequence"/>
</dbReference>
<evidence type="ECO:0000313" key="2">
    <source>
        <dbReference type="Proteomes" id="UP001165586"/>
    </source>
</evidence>
<accession>A0ABT2HBG4</accession>
<evidence type="ECO:0008006" key="3">
    <source>
        <dbReference type="Google" id="ProtNLM"/>
    </source>
</evidence>
<reference evidence="1" key="1">
    <citation type="submission" date="2022-08" db="EMBL/GenBank/DDBJ databases">
        <authorList>
            <person name="Deng Y."/>
            <person name="Han X.-F."/>
            <person name="Zhang Y.-Q."/>
        </authorList>
    </citation>
    <scope>NUCLEOTIDE SEQUENCE</scope>
    <source>
        <strain evidence="1">CPCC 203386</strain>
    </source>
</reference>
<comment type="caution">
    <text evidence="1">The sequence shown here is derived from an EMBL/GenBank/DDBJ whole genome shotgun (WGS) entry which is preliminary data.</text>
</comment>
<organism evidence="1 2">
    <name type="scientific">Herbiconiux daphne</name>
    <dbReference type="NCBI Taxonomy" id="2970914"/>
    <lineage>
        <taxon>Bacteria</taxon>
        <taxon>Bacillati</taxon>
        <taxon>Actinomycetota</taxon>
        <taxon>Actinomycetes</taxon>
        <taxon>Micrococcales</taxon>
        <taxon>Microbacteriaceae</taxon>
        <taxon>Herbiconiux</taxon>
    </lineage>
</organism>
<proteinExistence type="predicted"/>
<evidence type="ECO:0000313" key="1">
    <source>
        <dbReference type="EMBL" id="MCS5737244.1"/>
    </source>
</evidence>
<gene>
    <name evidence="1" type="ORF">N1032_26295</name>
</gene>
<protein>
    <recommendedName>
        <fullName evidence="3">Tail fiber protein</fullName>
    </recommendedName>
</protein>